<dbReference type="SUPFAM" id="SSF52016">
    <property type="entry name" value="LeuD/IlvD-like"/>
    <property type="match status" value="1"/>
</dbReference>
<dbReference type="KEGG" id="bpx:BUPH_01465"/>
<dbReference type="HAMAP" id="MF_01031">
    <property type="entry name" value="LeuD_type1"/>
    <property type="match status" value="1"/>
</dbReference>
<dbReference type="InterPro" id="IPR033940">
    <property type="entry name" value="IPMI_Swivel"/>
</dbReference>
<evidence type="ECO:0000256" key="6">
    <source>
        <dbReference type="ARBA" id="ARBA00022430"/>
    </source>
</evidence>
<evidence type="ECO:0000313" key="13">
    <source>
        <dbReference type="EMBL" id="AFT88911.1"/>
    </source>
</evidence>
<evidence type="ECO:0000313" key="14">
    <source>
        <dbReference type="Proteomes" id="UP000010105"/>
    </source>
</evidence>
<proteinExistence type="inferred from homology"/>
<protein>
    <recommendedName>
        <fullName evidence="10">3-isopropylmalate dehydratase small subunit</fullName>
        <ecNumber evidence="10">4.2.1.33</ecNumber>
    </recommendedName>
    <alternativeName>
        <fullName evidence="10">Alpha-IPM isomerase</fullName>
        <shortName evidence="10">IPMI</shortName>
    </alternativeName>
    <alternativeName>
        <fullName evidence="10">Isopropylmalate isomerase</fullName>
    </alternativeName>
</protein>
<dbReference type="PANTHER" id="PTHR43345">
    <property type="entry name" value="3-ISOPROPYLMALATE DEHYDRATASE SMALL SUBUNIT 2-RELATED-RELATED"/>
    <property type="match status" value="1"/>
</dbReference>
<evidence type="ECO:0000256" key="3">
    <source>
        <dbReference type="ARBA" id="ARBA00004729"/>
    </source>
</evidence>
<dbReference type="InterPro" id="IPR000573">
    <property type="entry name" value="AconitaseA/IPMdHydase_ssu_swvl"/>
</dbReference>
<dbReference type="NCBIfam" id="NF002458">
    <property type="entry name" value="PRK01641.1"/>
    <property type="match status" value="1"/>
</dbReference>
<dbReference type="STRING" id="1229205.BUPH_01465"/>
<dbReference type="HOGENOM" id="CLU_081378_0_3_4"/>
<comment type="function">
    <text evidence="2 10">Catalyzes the isomerization between 2-isopropylmalate and 3-isopropylmalate, via the formation of 2-isopropylmaleate.</text>
</comment>
<keyword evidence="9 10" id="KW-0100">Branched-chain amino acid biosynthesis</keyword>
<organism evidence="13 14">
    <name type="scientific">Paraburkholderia phenoliruptrix BR3459a</name>
    <dbReference type="NCBI Taxonomy" id="1229205"/>
    <lineage>
        <taxon>Bacteria</taxon>
        <taxon>Pseudomonadati</taxon>
        <taxon>Pseudomonadota</taxon>
        <taxon>Betaproteobacteria</taxon>
        <taxon>Burkholderiales</taxon>
        <taxon>Burkholderiaceae</taxon>
        <taxon>Paraburkholderia</taxon>
    </lineage>
</organism>
<dbReference type="InterPro" id="IPR015928">
    <property type="entry name" value="Aconitase/3IPM_dehydase_swvl"/>
</dbReference>
<comment type="similarity">
    <text evidence="4 10">Belongs to the LeuD family. LeuD type 1 subfamily.</text>
</comment>
<feature type="region of interest" description="Disordered" evidence="11">
    <location>
        <begin position="1"/>
        <end position="21"/>
    </location>
</feature>
<dbReference type="NCBIfam" id="TIGR00171">
    <property type="entry name" value="leuD"/>
    <property type="match status" value="1"/>
</dbReference>
<feature type="domain" description="Aconitase A/isopropylmalate dehydratase small subunit swivel" evidence="12">
    <location>
        <begin position="25"/>
        <end position="156"/>
    </location>
</feature>
<dbReference type="InterPro" id="IPR004431">
    <property type="entry name" value="3-IsopropMal_deHydase_ssu"/>
</dbReference>
<evidence type="ECO:0000256" key="10">
    <source>
        <dbReference type="HAMAP-Rule" id="MF_01031"/>
    </source>
</evidence>
<evidence type="ECO:0000256" key="9">
    <source>
        <dbReference type="ARBA" id="ARBA00023304"/>
    </source>
</evidence>
<keyword evidence="6 10" id="KW-0432">Leucine biosynthesis</keyword>
<dbReference type="UniPathway" id="UPA00048">
    <property type="reaction ID" value="UER00071"/>
</dbReference>
<comment type="subunit">
    <text evidence="5 10">Heterodimer of LeuC and LeuD.</text>
</comment>
<dbReference type="InterPro" id="IPR050075">
    <property type="entry name" value="LeuD"/>
</dbReference>
<comment type="pathway">
    <text evidence="3 10">Amino-acid biosynthesis; L-leucine biosynthesis; L-leucine from 3-methyl-2-oxobutanoate: step 2/4.</text>
</comment>
<dbReference type="Pfam" id="PF00694">
    <property type="entry name" value="Aconitase_C"/>
    <property type="match status" value="1"/>
</dbReference>
<dbReference type="EC" id="4.2.1.33" evidence="10"/>
<dbReference type="GO" id="GO:0009316">
    <property type="term" value="C:3-isopropylmalate dehydratase complex"/>
    <property type="evidence" value="ECO:0007669"/>
    <property type="project" value="InterPro"/>
</dbReference>
<evidence type="ECO:0000256" key="1">
    <source>
        <dbReference type="ARBA" id="ARBA00000491"/>
    </source>
</evidence>
<comment type="catalytic activity">
    <reaction evidence="1 10">
        <text>(2R,3S)-3-isopropylmalate = (2S)-2-isopropylmalate</text>
        <dbReference type="Rhea" id="RHEA:32287"/>
        <dbReference type="ChEBI" id="CHEBI:1178"/>
        <dbReference type="ChEBI" id="CHEBI:35121"/>
        <dbReference type="EC" id="4.2.1.33"/>
    </reaction>
</comment>
<sequence>MPAARRAAFMPPHASPGPETGASVMDKFIVHTGVVAPLDRENVDTDAIIPKQFLKSIKRTGFGPNAFDEWRYLDHGEPGQDNSKRPLNPDFVLNQPRYQGASVLLARKNFGCGSSREHAPWALQQYGFRAIIAPSFADIFYNNCFKNGLLPIVLSEQQVDHLFNETYAFNGFQLTIDLEAQVVRTSDGATEYPFEVAAFRKYCLLNGFDDIGLTLRHADKIRQFEAERIAKQPWLAHRIVG</sequence>
<dbReference type="GO" id="GO:0003861">
    <property type="term" value="F:3-isopropylmalate dehydratase activity"/>
    <property type="evidence" value="ECO:0007669"/>
    <property type="project" value="UniProtKB-UniRule"/>
</dbReference>
<dbReference type="AlphaFoldDB" id="K0DS27"/>
<evidence type="ECO:0000256" key="8">
    <source>
        <dbReference type="ARBA" id="ARBA00023239"/>
    </source>
</evidence>
<evidence type="ECO:0000256" key="4">
    <source>
        <dbReference type="ARBA" id="ARBA00009845"/>
    </source>
</evidence>
<name>K0DS27_9BURK</name>
<evidence type="ECO:0000256" key="5">
    <source>
        <dbReference type="ARBA" id="ARBA00011271"/>
    </source>
</evidence>
<reference evidence="13 14" key="1">
    <citation type="journal article" date="2012" name="J. Bacteriol.">
        <title>Complete Genome Sequence of Burkholderia phenoliruptrix BR3459a (CLA1), a Heat-Tolerant, Nitrogen-Fixing Symbiont of Mimosa flocculosa.</title>
        <authorList>
            <person name="de Oliveira Cunha C."/>
            <person name="Goda Zuleta L.F."/>
            <person name="Paula de Almeida L.G."/>
            <person name="Prioli Ciapina L."/>
            <person name="Lustrino Borges W."/>
            <person name="Pitard R.M."/>
            <person name="Baldani J.I."/>
            <person name="Straliotto R."/>
            <person name="de Faria S.M."/>
            <person name="Hungria M."/>
            <person name="Sousa Cavada B."/>
            <person name="Mercante F.M."/>
            <person name="Ribeiro de Vasconcelos A.T."/>
        </authorList>
    </citation>
    <scope>NUCLEOTIDE SEQUENCE [LARGE SCALE GENOMIC DNA]</scope>
    <source>
        <strain evidence="13 14">BR3459a</strain>
    </source>
</reference>
<dbReference type="EMBL" id="CP003864">
    <property type="protein sequence ID" value="AFT88911.1"/>
    <property type="molecule type" value="Genomic_DNA"/>
</dbReference>
<keyword evidence="8 10" id="KW-0456">Lyase</keyword>
<evidence type="ECO:0000256" key="7">
    <source>
        <dbReference type="ARBA" id="ARBA00022605"/>
    </source>
</evidence>
<dbReference type="eggNOG" id="COG0066">
    <property type="taxonomic scope" value="Bacteria"/>
</dbReference>
<dbReference type="GO" id="GO:0009098">
    <property type="term" value="P:L-leucine biosynthetic process"/>
    <property type="evidence" value="ECO:0007669"/>
    <property type="project" value="UniProtKB-UniRule"/>
</dbReference>
<dbReference type="FunFam" id="3.20.19.10:FF:000003">
    <property type="entry name" value="3-isopropylmalate dehydratase small subunit"/>
    <property type="match status" value="1"/>
</dbReference>
<keyword evidence="7 10" id="KW-0028">Amino-acid biosynthesis</keyword>
<dbReference type="Gene3D" id="3.20.19.10">
    <property type="entry name" value="Aconitase, domain 4"/>
    <property type="match status" value="1"/>
</dbReference>
<dbReference type="PATRIC" id="fig|1229205.11.peg.5444"/>
<dbReference type="Proteomes" id="UP000010105">
    <property type="component" value="Chromosome 2"/>
</dbReference>
<evidence type="ECO:0000256" key="11">
    <source>
        <dbReference type="SAM" id="MobiDB-lite"/>
    </source>
</evidence>
<dbReference type="PANTHER" id="PTHR43345:SF5">
    <property type="entry name" value="3-ISOPROPYLMALATE DEHYDRATASE SMALL SUBUNIT"/>
    <property type="match status" value="1"/>
</dbReference>
<accession>K0DS27</accession>
<dbReference type="CDD" id="cd01577">
    <property type="entry name" value="IPMI_Swivel"/>
    <property type="match status" value="1"/>
</dbReference>
<gene>
    <name evidence="10" type="primary">leuD</name>
    <name evidence="13" type="ORF">BUPH_01465</name>
</gene>
<evidence type="ECO:0000256" key="2">
    <source>
        <dbReference type="ARBA" id="ARBA00002695"/>
    </source>
</evidence>
<evidence type="ECO:0000259" key="12">
    <source>
        <dbReference type="Pfam" id="PF00694"/>
    </source>
</evidence>